<evidence type="ECO:0000313" key="2">
    <source>
        <dbReference type="EMBL" id="KAG6968490.1"/>
    </source>
</evidence>
<proteinExistence type="predicted"/>
<name>A0A8T1UTM2_9STRA</name>
<accession>A0A8T1UTM2</accession>
<evidence type="ECO:0000256" key="1">
    <source>
        <dbReference type="SAM" id="MobiDB-lite"/>
    </source>
</evidence>
<comment type="caution">
    <text evidence="2">The sequence shown here is derived from an EMBL/GenBank/DDBJ whole genome shotgun (WGS) entry which is preliminary data.</text>
</comment>
<sequence length="113" mass="13635">ELRRVEEHRLERHQVADRLQEPPQEHHQDEDRRQELHLQQLQHEDRLLGPHHQQFRAGAYLRAQCQAEGYCRVLHRQHLLVGDRPLDPLLDEAHRLEHHRGCRLVRCLVRPSC</sequence>
<dbReference type="Proteomes" id="UP000688947">
    <property type="component" value="Unassembled WGS sequence"/>
</dbReference>
<reference evidence="2" key="1">
    <citation type="submission" date="2021-01" db="EMBL/GenBank/DDBJ databases">
        <title>Phytophthora aleatoria, a newly-described species from Pinus radiata is distinct from Phytophthora cactorum isolates based on comparative genomics.</title>
        <authorList>
            <person name="Mcdougal R."/>
            <person name="Panda P."/>
            <person name="Williams N."/>
            <person name="Studholme D.J."/>
        </authorList>
    </citation>
    <scope>NUCLEOTIDE SEQUENCE</scope>
    <source>
        <strain evidence="2">NZFS 3830</strain>
    </source>
</reference>
<protein>
    <submittedName>
        <fullName evidence="2">Uncharacterized protein</fullName>
    </submittedName>
</protein>
<dbReference type="EMBL" id="JAENGZ010000118">
    <property type="protein sequence ID" value="KAG6968490.1"/>
    <property type="molecule type" value="Genomic_DNA"/>
</dbReference>
<organism evidence="2 3">
    <name type="scientific">Phytophthora cactorum</name>
    <dbReference type="NCBI Taxonomy" id="29920"/>
    <lineage>
        <taxon>Eukaryota</taxon>
        <taxon>Sar</taxon>
        <taxon>Stramenopiles</taxon>
        <taxon>Oomycota</taxon>
        <taxon>Peronosporomycetes</taxon>
        <taxon>Peronosporales</taxon>
        <taxon>Peronosporaceae</taxon>
        <taxon>Phytophthora</taxon>
    </lineage>
</organism>
<dbReference type="AlphaFoldDB" id="A0A8T1UTM2"/>
<evidence type="ECO:0000313" key="3">
    <source>
        <dbReference type="Proteomes" id="UP000688947"/>
    </source>
</evidence>
<feature type="non-terminal residue" evidence="2">
    <location>
        <position position="1"/>
    </location>
</feature>
<gene>
    <name evidence="2" type="ORF">JG687_00003715</name>
</gene>
<feature type="region of interest" description="Disordered" evidence="1">
    <location>
        <begin position="1"/>
        <end position="33"/>
    </location>
</feature>